<feature type="region of interest" description="Disordered" evidence="1">
    <location>
        <begin position="802"/>
        <end position="1008"/>
    </location>
</feature>
<feature type="region of interest" description="Disordered" evidence="1">
    <location>
        <begin position="201"/>
        <end position="391"/>
    </location>
</feature>
<feature type="region of interest" description="Disordered" evidence="1">
    <location>
        <begin position="1419"/>
        <end position="1519"/>
    </location>
</feature>
<feature type="region of interest" description="Disordered" evidence="1">
    <location>
        <begin position="1280"/>
        <end position="1332"/>
    </location>
</feature>
<feature type="compositionally biased region" description="Basic and acidic residues" evidence="1">
    <location>
        <begin position="880"/>
        <end position="889"/>
    </location>
</feature>
<name>A0A0G4GP01_9ALVE</name>
<protein>
    <submittedName>
        <fullName evidence="2">Uncharacterized protein</fullName>
    </submittedName>
</protein>
<accession>A0A0G4GP01</accession>
<feature type="region of interest" description="Disordered" evidence="1">
    <location>
        <begin position="1353"/>
        <end position="1383"/>
    </location>
</feature>
<feature type="compositionally biased region" description="Basic and acidic residues" evidence="1">
    <location>
        <begin position="909"/>
        <end position="925"/>
    </location>
</feature>
<feature type="compositionally biased region" description="Low complexity" evidence="1">
    <location>
        <begin position="509"/>
        <end position="521"/>
    </location>
</feature>
<feature type="compositionally biased region" description="Basic and acidic residues" evidence="1">
    <location>
        <begin position="1287"/>
        <end position="1301"/>
    </location>
</feature>
<feature type="region of interest" description="Disordered" evidence="1">
    <location>
        <begin position="139"/>
        <end position="189"/>
    </location>
</feature>
<feature type="compositionally biased region" description="Polar residues" evidence="1">
    <location>
        <begin position="1359"/>
        <end position="1370"/>
    </location>
</feature>
<evidence type="ECO:0000313" key="2">
    <source>
        <dbReference type="EMBL" id="CEM32035.1"/>
    </source>
</evidence>
<feature type="compositionally biased region" description="Low complexity" evidence="1">
    <location>
        <begin position="444"/>
        <end position="454"/>
    </location>
</feature>
<dbReference type="PANTHER" id="PTHR38130">
    <property type="entry name" value="EF-HAND DOMAIN-CONTAINING PROTEIN"/>
    <property type="match status" value="1"/>
</dbReference>
<reference evidence="2" key="1">
    <citation type="submission" date="2014-11" db="EMBL/GenBank/DDBJ databases">
        <authorList>
            <person name="Otto D Thomas"/>
            <person name="Naeem Raeece"/>
        </authorList>
    </citation>
    <scope>NUCLEOTIDE SEQUENCE</scope>
</reference>
<feature type="compositionally biased region" description="Basic and acidic residues" evidence="1">
    <location>
        <begin position="360"/>
        <end position="378"/>
    </location>
</feature>
<feature type="region of interest" description="Disordered" evidence="1">
    <location>
        <begin position="606"/>
        <end position="640"/>
    </location>
</feature>
<feature type="compositionally biased region" description="Polar residues" evidence="1">
    <location>
        <begin position="403"/>
        <end position="415"/>
    </location>
</feature>
<feature type="compositionally biased region" description="Basic and acidic residues" evidence="1">
    <location>
        <begin position="937"/>
        <end position="965"/>
    </location>
</feature>
<feature type="compositionally biased region" description="Basic and acidic residues" evidence="1">
    <location>
        <begin position="147"/>
        <end position="159"/>
    </location>
</feature>
<feature type="compositionally biased region" description="Polar residues" evidence="1">
    <location>
        <begin position="1436"/>
        <end position="1452"/>
    </location>
</feature>
<feature type="compositionally biased region" description="Polar residues" evidence="1">
    <location>
        <begin position="828"/>
        <end position="855"/>
    </location>
</feature>
<sequence length="1533" mass="168082">MPKLNVVQESQAPFQVGDLQTGWASRERTMYLDTLSQNDLFDTIPKTLTRPSLSLIKEDIPGTRPKDPWDHPCRDTRGDHFKVVDGPMPSKALTLQKPDLNLYVKDIPGTESINPCPAAQWTRHCNPVCPVYTLPSHKEAPGPSNRFVRDNLFNEDRGPHPSSFETGDINRPTSHPIHPRESSPLDPLYLYGPVAEPSLEWTRERERERGYGNIGKGVSKRRRPMSAPPRTSSSSSFSSSQFPAASSDSSGPSRVVGRAPKETGATFPHLTHQVRAETGAPGDETPAGIGPPTQQGMDGVCLQSERQVATGRRQRQRPLSAPSAVSSSSEHHFPLSPCSPHLAPSDGGTVHPATLSERSALADRGRGAVQDSQKEEQGARSQTAPRGTYIYYSSSGGTHGFFSPTSYSPSGTQKAQVVGEAAEQFSQKGTRPKLGRGRGRRPARPQSASAAPPSFLETLHRQSAEHPATASSFSNALFEREEGEDFDPRGFRSGGPAESSHAGLRRRPLSAAAALSLSLSASPPPQESPLPPPPQQVASRPGRGERESDDPLAGELGRSGGGGGGRSLSACRPSSAPSNRTDLAGADGWSALSGIRNNAQTDENLEAARTGRQRQPADDDPDHMNMNRTSRAWGDREARASSRLGLDTARTTESPADLFSDWYTHRGGSCGGSTRRESLLQRRPLSAGAAYEFMKHPLAILGARTERTGVSDLSSRSLGEMAAGVATGIGRGEMLLTLEERLQRKQRREEAERGGAPELRNSEVCLQSRRVHGAGATSGSGFLSKNREKEVDEVNKSLADLQVSQRGKERHAHWTVLTNRKAERPSSPLHTFSTKLHPSPSVQRTRTQEPATPSPASACPFPTATQSVPYLSDQTQPPRTAEESAEKILKAALPSSTEEVLSQIRRKRGEVESHTHDRGDDDPGVKECAAVPCRENTGVERDRDEDERKRQEQRERERRKGDNGKTRKKRQRERKRRESGQKIETENELQKKRGGESEGHFTESLPDRIKSVKVNQCRLWGADGTALADTRKNLPQRIRVLRDREEDAGVERGTLVPGATQWDRPPLFDPYSDPDFMKMWQKGAGLPTPLYHLTQKTRVPVKEFSNLDPYALPARILEDSEHAPENIAEKSSFGYEQENLQESAFRGLSPNQFESPSGSTILPISQIPHFSVNFKMRERHSSSSKGSGPLKEPTDAAVPPTRLKESAAFPPRAQERQCFSHRSAHSLNDLAPPMSQLAGKSSNRPLDSDFDSGFAHKHRPVTVSTMKRLPEPVAAMLATTSSGRKHQVIEARSPHERRRSEQNQAPARAAATTSRRVVKTEEGPFVSSQQRKLQNGPLLISASAQRLSALMDERRDGGNSASNRQTTSFLPSDPLPQNPKKSLSNLPAAFAQSCIDLSTPLVTSPGRIAAAAAYENERGFQRHHSATPPSLPVHYQKQQGKHSSIQRGTVQGTRGRPRETRDPQRIRTCIQGERKTLEPSGRQAESRPWPSHRRLPPVSSIYRENSAPGAERPATPAEKLRHEFLAVPTQHLN</sequence>
<feature type="compositionally biased region" description="Pro residues" evidence="1">
    <location>
        <begin position="522"/>
        <end position="535"/>
    </location>
</feature>
<organism evidence="2">
    <name type="scientific">Chromera velia CCMP2878</name>
    <dbReference type="NCBI Taxonomy" id="1169474"/>
    <lineage>
        <taxon>Eukaryota</taxon>
        <taxon>Sar</taxon>
        <taxon>Alveolata</taxon>
        <taxon>Colpodellida</taxon>
        <taxon>Chromeraceae</taxon>
        <taxon>Chromera</taxon>
    </lineage>
</organism>
<dbReference type="VEuPathDB" id="CryptoDB:Cvel_5002"/>
<feature type="region of interest" description="Disordered" evidence="1">
    <location>
        <begin position="403"/>
        <end position="588"/>
    </location>
</feature>
<proteinExistence type="predicted"/>
<feature type="compositionally biased region" description="Basic and acidic residues" evidence="1">
    <location>
        <begin position="201"/>
        <end position="210"/>
    </location>
</feature>
<dbReference type="EMBL" id="CDMZ01001402">
    <property type="protein sequence ID" value="CEM32035.1"/>
    <property type="molecule type" value="Genomic_DNA"/>
</dbReference>
<feature type="compositionally biased region" description="Gly residues" evidence="1">
    <location>
        <begin position="557"/>
        <end position="566"/>
    </location>
</feature>
<feature type="compositionally biased region" description="Basic residues" evidence="1">
    <location>
        <begin position="966"/>
        <end position="975"/>
    </location>
</feature>
<feature type="compositionally biased region" description="Basic and acidic residues" evidence="1">
    <location>
        <begin position="1456"/>
        <end position="1465"/>
    </location>
</feature>
<dbReference type="PANTHER" id="PTHR38130:SF1">
    <property type="entry name" value="EF-HAND DOMAIN-CONTAINING PROTEIN"/>
    <property type="match status" value="1"/>
</dbReference>
<feature type="compositionally biased region" description="Polar residues" evidence="1">
    <location>
        <begin position="863"/>
        <end position="878"/>
    </location>
</feature>
<gene>
    <name evidence="2" type="ORF">Cvel_5002</name>
</gene>
<feature type="compositionally biased region" description="Low complexity" evidence="1">
    <location>
        <begin position="228"/>
        <end position="250"/>
    </location>
</feature>
<feature type="compositionally biased region" description="Basic and acidic residues" evidence="1">
    <location>
        <begin position="976"/>
        <end position="1008"/>
    </location>
</feature>
<feature type="compositionally biased region" description="Polar residues" evidence="1">
    <location>
        <begin position="379"/>
        <end position="391"/>
    </location>
</feature>
<evidence type="ECO:0000256" key="1">
    <source>
        <dbReference type="SAM" id="MobiDB-lite"/>
    </source>
</evidence>
<feature type="compositionally biased region" description="Basic residues" evidence="1">
    <location>
        <begin position="430"/>
        <end position="443"/>
    </location>
</feature>
<feature type="region of interest" description="Disordered" evidence="1">
    <location>
        <begin position="1177"/>
        <end position="1255"/>
    </location>
</feature>
<feature type="compositionally biased region" description="Low complexity" evidence="1">
    <location>
        <begin position="1305"/>
        <end position="1315"/>
    </location>
</feature>